<proteinExistence type="predicted"/>
<evidence type="ECO:0008006" key="3">
    <source>
        <dbReference type="Google" id="ProtNLM"/>
    </source>
</evidence>
<reference evidence="1 2" key="1">
    <citation type="journal article" date="2014" name="Genome Announc.">
        <title>Draft Genome Sequence of Lactobacillus plantarum CMPG5300, a Human Vaginal Isolate.</title>
        <authorList>
            <person name="Malik S."/>
            <person name="Siezen R.J."/>
            <person name="Renckens B."/>
            <person name="Vaneechoutte M."/>
            <person name="Vanderleyden J."/>
            <person name="Lebeer S."/>
        </authorList>
    </citation>
    <scope>NUCLEOTIDE SEQUENCE [LARGE SCALE GENOMIC DNA]</scope>
    <source>
        <strain evidence="1 2">CMPG5300</strain>
    </source>
</reference>
<accession>A0AAW3FLW5</accession>
<protein>
    <recommendedName>
        <fullName evidence="3">Neutral/alkaline non-lysosomal ceramidase N-terminal domain-containing protein</fullName>
    </recommendedName>
</protein>
<dbReference type="RefSeq" id="WP_047674206.1">
    <property type="nucleotide sequence ID" value="NZ_CM002918.1"/>
</dbReference>
<dbReference type="EMBL" id="AXZV01000015">
    <property type="protein sequence ID" value="KGH41968.1"/>
    <property type="molecule type" value="Genomic_DNA"/>
</dbReference>
<comment type="caution">
    <text evidence="1">The sequence shown here is derived from an EMBL/GenBank/DDBJ whole genome shotgun (WGS) entry which is preliminary data.</text>
</comment>
<gene>
    <name evidence="1" type="ORF">CMPG5300_2617</name>
</gene>
<evidence type="ECO:0000313" key="1">
    <source>
        <dbReference type="EMBL" id="KGH41968.1"/>
    </source>
</evidence>
<dbReference type="AlphaFoldDB" id="A0AAW3FLW5"/>
<organism evidence="1 2">
    <name type="scientific">Lactiplantibacillus plantarum CMPG5300</name>
    <dbReference type="NCBI Taxonomy" id="1304889"/>
    <lineage>
        <taxon>Bacteria</taxon>
        <taxon>Bacillati</taxon>
        <taxon>Bacillota</taxon>
        <taxon>Bacilli</taxon>
        <taxon>Lactobacillales</taxon>
        <taxon>Lactobacillaceae</taxon>
        <taxon>Lactiplantibacillus</taxon>
    </lineage>
</organism>
<evidence type="ECO:0000313" key="2">
    <source>
        <dbReference type="Proteomes" id="UP000029801"/>
    </source>
</evidence>
<name>A0AAW3FLW5_LACPN</name>
<dbReference type="Proteomes" id="UP000029801">
    <property type="component" value="Chromosome"/>
</dbReference>
<sequence length="408" mass="45951">MANFKVGCGKAMIQFSASELPIREFKSKLDDLYCRVMLISGKNSWALISFDLTSLRAAAIKRYQELAARLLAIDSNQIWVTVTHTFAAPHLPSTTDSMARKSAYRLIDEKLKESLMLACRQAHEDLQAVQVGQVNINCPLNVNRNVLTKQGWWLGRNLEGYSNHQLRVLAFRKADKTTNLLVNYDIQQSVLDHVTDDHGEQMISSDLMGNGIKAYEGNDRVAIFIPGCAGDQRPLFTGKANQPFAVNKALLANQATIVTEKLEWAVQNVHDWQSLRQLRSSQLPVIVPTQVQQRSTFEIKPTKTYDFQSTKQTTTLHLWALRLNQYEIVGTEPELNSSFGDSCRQALAGNTNTMIATLVNGAAKYLPEQIDFERITYQSMNTQLGLTADQCMLEACVQLRQKISEEEY</sequence>